<evidence type="ECO:0000313" key="2">
    <source>
        <dbReference type="EMBL" id="WMV48034.1"/>
    </source>
</evidence>
<proteinExistence type="predicted"/>
<dbReference type="EMBL" id="CP133620">
    <property type="protein sequence ID" value="WMV48034.1"/>
    <property type="molecule type" value="Genomic_DNA"/>
</dbReference>
<dbReference type="AlphaFoldDB" id="A0AAF0U677"/>
<dbReference type="EMBL" id="CP133618">
    <property type="protein sequence ID" value="WMV40003.1"/>
    <property type="molecule type" value="Genomic_DNA"/>
</dbReference>
<evidence type="ECO:0000313" key="1">
    <source>
        <dbReference type="EMBL" id="WMV40003.1"/>
    </source>
</evidence>
<evidence type="ECO:0000313" key="3">
    <source>
        <dbReference type="Proteomes" id="UP001234989"/>
    </source>
</evidence>
<sequence>MLMMVLKLHLVQLPILWLNLNPM</sequence>
<reference evidence="1" key="1">
    <citation type="submission" date="2023-08" db="EMBL/GenBank/DDBJ databases">
        <title>A de novo genome assembly of Solanum verrucosum Schlechtendal, a Mexican diploid species geographically isolated from the other diploid A-genome species in potato relatives.</title>
        <authorList>
            <person name="Hosaka K."/>
        </authorList>
    </citation>
    <scope>NUCLEOTIDE SEQUENCE</scope>
    <source>
        <tissue evidence="1">Young leaves</tissue>
    </source>
</reference>
<protein>
    <submittedName>
        <fullName evidence="1">Uncharacterized protein</fullName>
    </submittedName>
</protein>
<name>A0AAF0U677_SOLVR</name>
<accession>A0AAF0U677</accession>
<dbReference type="Proteomes" id="UP001234989">
    <property type="component" value="Chromosome 7"/>
</dbReference>
<gene>
    <name evidence="1" type="ORF">MTR67_033388</name>
    <name evidence="2" type="ORF">MTR67_041419</name>
</gene>
<dbReference type="Proteomes" id="UP001234989">
    <property type="component" value="Chromosome 9"/>
</dbReference>
<keyword evidence="3" id="KW-1185">Reference proteome</keyword>
<organism evidence="1 3">
    <name type="scientific">Solanum verrucosum</name>
    <dbReference type="NCBI Taxonomy" id="315347"/>
    <lineage>
        <taxon>Eukaryota</taxon>
        <taxon>Viridiplantae</taxon>
        <taxon>Streptophyta</taxon>
        <taxon>Embryophyta</taxon>
        <taxon>Tracheophyta</taxon>
        <taxon>Spermatophyta</taxon>
        <taxon>Magnoliopsida</taxon>
        <taxon>eudicotyledons</taxon>
        <taxon>Gunneridae</taxon>
        <taxon>Pentapetalae</taxon>
        <taxon>asterids</taxon>
        <taxon>lamiids</taxon>
        <taxon>Solanales</taxon>
        <taxon>Solanaceae</taxon>
        <taxon>Solanoideae</taxon>
        <taxon>Solaneae</taxon>
        <taxon>Solanum</taxon>
    </lineage>
</organism>